<dbReference type="AlphaFoldDB" id="A0A2D4LSK2"/>
<name>A0A2D4LSK2_9SAUR</name>
<reference evidence="1" key="1">
    <citation type="submission" date="2017-07" db="EMBL/GenBank/DDBJ databases">
        <authorList>
            <person name="Mikheyev A."/>
            <person name="Grau M."/>
        </authorList>
    </citation>
    <scope>NUCLEOTIDE SEQUENCE</scope>
    <source>
        <tissue evidence="1">Venom_gland</tissue>
    </source>
</reference>
<evidence type="ECO:0000313" key="1">
    <source>
        <dbReference type="EMBL" id="LAB23653.1"/>
    </source>
</evidence>
<accession>A0A2D4LSK2</accession>
<organism evidence="1">
    <name type="scientific">Micrurus spixii</name>
    <name type="common">Amazon coral snake</name>
    <dbReference type="NCBI Taxonomy" id="129469"/>
    <lineage>
        <taxon>Eukaryota</taxon>
        <taxon>Metazoa</taxon>
        <taxon>Chordata</taxon>
        <taxon>Craniata</taxon>
        <taxon>Vertebrata</taxon>
        <taxon>Euteleostomi</taxon>
        <taxon>Lepidosauria</taxon>
        <taxon>Squamata</taxon>
        <taxon>Bifurcata</taxon>
        <taxon>Unidentata</taxon>
        <taxon>Episquamata</taxon>
        <taxon>Toxicofera</taxon>
        <taxon>Serpentes</taxon>
        <taxon>Colubroidea</taxon>
        <taxon>Elapidae</taxon>
        <taxon>Elapinae</taxon>
        <taxon>Micrurus</taxon>
    </lineage>
</organism>
<dbReference type="EMBL" id="IACM01040554">
    <property type="protein sequence ID" value="LAB23655.1"/>
    <property type="molecule type" value="Transcribed_RNA"/>
</dbReference>
<proteinExistence type="predicted"/>
<reference evidence="1" key="2">
    <citation type="submission" date="2017-11" db="EMBL/GenBank/DDBJ databases">
        <title>Coralsnake Venomics: Analyses of Venom Gland Transcriptomes and Proteomes of Six Brazilian Taxa.</title>
        <authorList>
            <person name="Aird S.D."/>
            <person name="Jorge da Silva N."/>
            <person name="Qiu L."/>
            <person name="Villar-Briones A."/>
            <person name="Aparecida-Saddi V."/>
            <person name="Campos-Telles M.P."/>
            <person name="Grau M."/>
            <person name="Mikheyev A.S."/>
        </authorList>
    </citation>
    <scope>NUCLEOTIDE SEQUENCE</scope>
    <source>
        <tissue evidence="1">Venom_gland</tissue>
    </source>
</reference>
<protein>
    <submittedName>
        <fullName evidence="1">Uncharacterized protein</fullName>
    </submittedName>
</protein>
<dbReference type="EMBL" id="IACM01040552">
    <property type="protein sequence ID" value="LAB23653.1"/>
    <property type="molecule type" value="Transcribed_RNA"/>
</dbReference>
<sequence>MSVPRICASHALLTKFKHAARLPFASGWGLGMHHSLAPALPWSLHPLAIRFGRVGEHATPPLHALPWLGRRTHHSPALALPQASACMPPSLLASNCGPLG</sequence>